<comment type="similarity">
    <text evidence="1">Belongs to the C/M/P thioester hydrolase family.</text>
</comment>
<gene>
    <name evidence="6" type="ORF">C7M71_000670</name>
</gene>
<evidence type="ECO:0000313" key="7">
    <source>
        <dbReference type="Proteomes" id="UP000249340"/>
    </source>
</evidence>
<evidence type="ECO:0000259" key="5">
    <source>
        <dbReference type="Pfam" id="PF20789"/>
    </source>
</evidence>
<dbReference type="Pfam" id="PF20789">
    <property type="entry name" value="4HBT_3C"/>
    <property type="match status" value="1"/>
</dbReference>
<evidence type="ECO:0000256" key="2">
    <source>
        <dbReference type="ARBA" id="ARBA00022801"/>
    </source>
</evidence>
<dbReference type="OrthoDB" id="9781019at2"/>
<dbReference type="GO" id="GO:0006637">
    <property type="term" value="P:acyl-CoA metabolic process"/>
    <property type="evidence" value="ECO:0007669"/>
    <property type="project" value="InterPro"/>
</dbReference>
<dbReference type="EMBL" id="CP031264">
    <property type="protein sequence ID" value="AXI81060.1"/>
    <property type="molecule type" value="Genomic_DNA"/>
</dbReference>
<dbReference type="InterPro" id="IPR049450">
    <property type="entry name" value="ACOT8-like_C"/>
</dbReference>
<dbReference type="GO" id="GO:0009062">
    <property type="term" value="P:fatty acid catabolic process"/>
    <property type="evidence" value="ECO:0007669"/>
    <property type="project" value="TreeGrafter"/>
</dbReference>
<dbReference type="GO" id="GO:0047617">
    <property type="term" value="F:fatty acyl-CoA hydrolase activity"/>
    <property type="evidence" value="ECO:0007669"/>
    <property type="project" value="InterPro"/>
</dbReference>
<dbReference type="PANTHER" id="PTHR11066:SF34">
    <property type="entry name" value="ACYL-COENZYME A THIOESTERASE 8"/>
    <property type="match status" value="1"/>
</dbReference>
<evidence type="ECO:0000256" key="1">
    <source>
        <dbReference type="ARBA" id="ARBA00006538"/>
    </source>
</evidence>
<feature type="domain" description="Acyl-CoA thioesterase-like N-terminal HotDog" evidence="4">
    <location>
        <begin position="30"/>
        <end position="105"/>
    </location>
</feature>
<protein>
    <submittedName>
        <fullName evidence="6">Acyl-CoA thioesterase II</fullName>
    </submittedName>
</protein>
<dbReference type="InterPro" id="IPR042171">
    <property type="entry name" value="Acyl-CoA_hotdog"/>
</dbReference>
<dbReference type="AlphaFoldDB" id="A0A345T505"/>
<dbReference type="InterPro" id="IPR003703">
    <property type="entry name" value="Acyl_CoA_thio"/>
</dbReference>
<evidence type="ECO:0000313" key="6">
    <source>
        <dbReference type="EMBL" id="AXI81060.1"/>
    </source>
</evidence>
<feature type="domain" description="Acyl-CoA thioesterase-like C-terminal" evidence="5">
    <location>
        <begin position="119"/>
        <end position="251"/>
    </location>
</feature>
<dbReference type="InterPro" id="IPR049449">
    <property type="entry name" value="TesB_ACOT8-like_N"/>
</dbReference>
<evidence type="ECO:0000259" key="4">
    <source>
        <dbReference type="Pfam" id="PF13622"/>
    </source>
</evidence>
<dbReference type="Gene3D" id="2.40.160.210">
    <property type="entry name" value="Acyl-CoA thioesterase, double hotdog domain"/>
    <property type="match status" value="1"/>
</dbReference>
<organism evidence="6 7">
    <name type="scientific">Peterkaempfera bronchialis</name>
    <dbReference type="NCBI Taxonomy" id="2126346"/>
    <lineage>
        <taxon>Bacteria</taxon>
        <taxon>Bacillati</taxon>
        <taxon>Actinomycetota</taxon>
        <taxon>Actinomycetes</taxon>
        <taxon>Kitasatosporales</taxon>
        <taxon>Streptomycetaceae</taxon>
        <taxon>Peterkaempfera</taxon>
    </lineage>
</organism>
<dbReference type="CDD" id="cd03444">
    <property type="entry name" value="Thioesterase_II_repeat1"/>
    <property type="match status" value="1"/>
</dbReference>
<accession>A0A345T505</accession>
<dbReference type="PANTHER" id="PTHR11066">
    <property type="entry name" value="ACYL-COA THIOESTERASE"/>
    <property type="match status" value="1"/>
</dbReference>
<keyword evidence="2" id="KW-0378">Hydrolase</keyword>
<name>A0A345T505_9ACTN</name>
<dbReference type="SUPFAM" id="SSF54637">
    <property type="entry name" value="Thioesterase/thiol ester dehydrase-isomerase"/>
    <property type="match status" value="2"/>
</dbReference>
<dbReference type="CDD" id="cd03445">
    <property type="entry name" value="Thioesterase_II_repeat2"/>
    <property type="match status" value="1"/>
</dbReference>
<proteinExistence type="inferred from homology"/>
<reference evidence="7" key="1">
    <citation type="submission" date="2018-07" db="EMBL/GenBank/DDBJ databases">
        <title>Streptacidiphilus bronchialis DSM 106435 chromosome.</title>
        <authorList>
            <person name="Batra D."/>
            <person name="Gulvik C.A."/>
        </authorList>
    </citation>
    <scope>NUCLEOTIDE SEQUENCE [LARGE SCALE GENOMIC DNA]</scope>
    <source>
        <strain evidence="7">DSM 106435</strain>
    </source>
</reference>
<dbReference type="InterPro" id="IPR029069">
    <property type="entry name" value="HotDog_dom_sf"/>
</dbReference>
<dbReference type="KEGG" id="stri:C7M71_000670"/>
<dbReference type="Pfam" id="PF13622">
    <property type="entry name" value="4HBT_3"/>
    <property type="match status" value="1"/>
</dbReference>
<keyword evidence="7" id="KW-1185">Reference proteome</keyword>
<sequence length="256" mass="28346">MDPLLDMLDLEQIDTDLYRGTFVFAEPYSLYGGQVAAQALRAAGLTIPADRLPHSLHGYFLRPGDASRPTVFRVDRDRDGGSFSARRVVAIQNGAVIFNMSTSFHTAKSGQDRQVTDPPPAPRPEECQPFTLPRVFSLEGRRPEGPGPDEYCPIRFWARSTPQLGEDPLLHACVLTYLSDITSGLFALEDGHNRAGASLDHAVWFHRPVRMDDWVLMDNTPHSVAAGRGWYTGSVFDGSGRLAASFAQEALFRPMR</sequence>
<evidence type="ECO:0000256" key="3">
    <source>
        <dbReference type="SAM" id="MobiDB-lite"/>
    </source>
</evidence>
<dbReference type="Proteomes" id="UP000249340">
    <property type="component" value="Chromosome"/>
</dbReference>
<feature type="region of interest" description="Disordered" evidence="3">
    <location>
        <begin position="107"/>
        <end position="128"/>
    </location>
</feature>